<dbReference type="RefSeq" id="WP_188935301.1">
    <property type="nucleotide sequence ID" value="NZ_BMJC01000004.1"/>
</dbReference>
<evidence type="ECO:0000313" key="2">
    <source>
        <dbReference type="Proteomes" id="UP000607559"/>
    </source>
</evidence>
<reference evidence="1" key="1">
    <citation type="journal article" date="2014" name="Int. J. Syst. Evol. Microbiol.">
        <title>Complete genome sequence of Corynebacterium casei LMG S-19264T (=DSM 44701T), isolated from a smear-ripened cheese.</title>
        <authorList>
            <consortium name="US DOE Joint Genome Institute (JGI-PGF)"/>
            <person name="Walter F."/>
            <person name="Albersmeier A."/>
            <person name="Kalinowski J."/>
            <person name="Ruckert C."/>
        </authorList>
    </citation>
    <scope>NUCLEOTIDE SEQUENCE</scope>
    <source>
        <strain evidence="1">CGMCC 1.15448</strain>
    </source>
</reference>
<protein>
    <submittedName>
        <fullName evidence="1">Uncharacterized protein</fullName>
    </submittedName>
</protein>
<dbReference type="Proteomes" id="UP000607559">
    <property type="component" value="Unassembled WGS sequence"/>
</dbReference>
<evidence type="ECO:0000313" key="1">
    <source>
        <dbReference type="EMBL" id="GGB13460.1"/>
    </source>
</evidence>
<accession>A0A8J2XV30</accession>
<comment type="caution">
    <text evidence="1">The sequence shown here is derived from an EMBL/GenBank/DDBJ whole genome shotgun (WGS) entry which is preliminary data.</text>
</comment>
<reference evidence="1" key="2">
    <citation type="submission" date="2020-09" db="EMBL/GenBank/DDBJ databases">
        <authorList>
            <person name="Sun Q."/>
            <person name="Zhou Y."/>
        </authorList>
    </citation>
    <scope>NUCLEOTIDE SEQUENCE</scope>
    <source>
        <strain evidence="1">CGMCC 1.15448</strain>
    </source>
</reference>
<name>A0A8J2XV30_9BACT</name>
<proteinExistence type="predicted"/>
<keyword evidence="2" id="KW-1185">Reference proteome</keyword>
<organism evidence="1 2">
    <name type="scientific">Puia dinghuensis</name>
    <dbReference type="NCBI Taxonomy" id="1792502"/>
    <lineage>
        <taxon>Bacteria</taxon>
        <taxon>Pseudomonadati</taxon>
        <taxon>Bacteroidota</taxon>
        <taxon>Chitinophagia</taxon>
        <taxon>Chitinophagales</taxon>
        <taxon>Chitinophagaceae</taxon>
        <taxon>Puia</taxon>
    </lineage>
</organism>
<sequence>MNTIAKKSVNAGKFLSNDQVSSLLTTYKQDRWVDNSEKIGKEDSLTASVSIEELETLIERIKLHGGDGVRFHFASYPEDYTPVPEFAGRQTVVLIGTRKNNEGANKEIYMSEGKEARILAYGDMPLCPPFCGSGFFKKGAVLIDRGDKGMVVA</sequence>
<gene>
    <name evidence="1" type="ORF">GCM10011511_41430</name>
</gene>
<dbReference type="EMBL" id="BMJC01000004">
    <property type="protein sequence ID" value="GGB13460.1"/>
    <property type="molecule type" value="Genomic_DNA"/>
</dbReference>
<dbReference type="AlphaFoldDB" id="A0A8J2XV30"/>